<gene>
    <name evidence="2" type="ORF">V8G54_035315</name>
</gene>
<protein>
    <submittedName>
        <fullName evidence="2">Uncharacterized protein</fullName>
    </submittedName>
</protein>
<dbReference type="EMBL" id="CP144690">
    <property type="protein sequence ID" value="WVY89801.1"/>
    <property type="molecule type" value="Genomic_DNA"/>
</dbReference>
<evidence type="ECO:0000256" key="1">
    <source>
        <dbReference type="SAM" id="MobiDB-lite"/>
    </source>
</evidence>
<sequence>MVMFENGEKRRGHGPKRRHGNVPSVGEANHPEEVSVVYDYRRRRVEAIEQLFKRIFHFGHNGSKKRDEVIGSTLFGGNNVGDCGESDVVGLGVGADEAEPFFGDHEGYEDLRVFGE</sequence>
<organism evidence="2 3">
    <name type="scientific">Vigna mungo</name>
    <name type="common">Black gram</name>
    <name type="synonym">Phaseolus mungo</name>
    <dbReference type="NCBI Taxonomy" id="3915"/>
    <lineage>
        <taxon>Eukaryota</taxon>
        <taxon>Viridiplantae</taxon>
        <taxon>Streptophyta</taxon>
        <taxon>Embryophyta</taxon>
        <taxon>Tracheophyta</taxon>
        <taxon>Spermatophyta</taxon>
        <taxon>Magnoliopsida</taxon>
        <taxon>eudicotyledons</taxon>
        <taxon>Gunneridae</taxon>
        <taxon>Pentapetalae</taxon>
        <taxon>rosids</taxon>
        <taxon>fabids</taxon>
        <taxon>Fabales</taxon>
        <taxon>Fabaceae</taxon>
        <taxon>Papilionoideae</taxon>
        <taxon>50 kb inversion clade</taxon>
        <taxon>NPAAA clade</taxon>
        <taxon>indigoferoid/millettioid clade</taxon>
        <taxon>Phaseoleae</taxon>
        <taxon>Vigna</taxon>
    </lineage>
</organism>
<proteinExistence type="predicted"/>
<name>A0AAQ3RD08_VIGMU</name>
<feature type="compositionally biased region" description="Basic residues" evidence="1">
    <location>
        <begin position="10"/>
        <end position="20"/>
    </location>
</feature>
<reference evidence="2 3" key="1">
    <citation type="journal article" date="2023" name="Life. Sci Alliance">
        <title>Evolutionary insights into 3D genome organization and epigenetic landscape of Vigna mungo.</title>
        <authorList>
            <person name="Junaid A."/>
            <person name="Singh B."/>
            <person name="Bhatia S."/>
        </authorList>
    </citation>
    <scope>NUCLEOTIDE SEQUENCE [LARGE SCALE GENOMIC DNA]</scope>
    <source>
        <strain evidence="2">Urdbean</strain>
    </source>
</reference>
<accession>A0AAQ3RD08</accession>
<evidence type="ECO:0000313" key="2">
    <source>
        <dbReference type="EMBL" id="WVY89801.1"/>
    </source>
</evidence>
<dbReference type="Proteomes" id="UP001374535">
    <property type="component" value="Chromosome 11"/>
</dbReference>
<evidence type="ECO:0000313" key="3">
    <source>
        <dbReference type="Proteomes" id="UP001374535"/>
    </source>
</evidence>
<dbReference type="AlphaFoldDB" id="A0AAQ3RD08"/>
<feature type="region of interest" description="Disordered" evidence="1">
    <location>
        <begin position="1"/>
        <end position="28"/>
    </location>
</feature>
<keyword evidence="3" id="KW-1185">Reference proteome</keyword>